<gene>
    <name evidence="2" type="ORF">GGR36_003516</name>
</gene>
<keyword evidence="2" id="KW-0418">Kinase</keyword>
<name>A0A840BMF2_9RHOO</name>
<reference evidence="2 3" key="1">
    <citation type="submission" date="2020-08" db="EMBL/GenBank/DDBJ databases">
        <title>Genomic Encyclopedia of Type Strains, Phase IV (KMG-IV): sequencing the most valuable type-strain genomes for metagenomic binning, comparative biology and taxonomic classification.</title>
        <authorList>
            <person name="Goeker M."/>
        </authorList>
    </citation>
    <scope>NUCLEOTIDE SEQUENCE [LARGE SCALE GENOMIC DNA]</scope>
    <source>
        <strain evidence="2 3">DSM 106739</strain>
    </source>
</reference>
<dbReference type="AlphaFoldDB" id="A0A840BMF2"/>
<keyword evidence="1" id="KW-0472">Membrane</keyword>
<keyword evidence="1" id="KW-0812">Transmembrane</keyword>
<feature type="transmembrane region" description="Helical" evidence="1">
    <location>
        <begin position="183"/>
        <end position="206"/>
    </location>
</feature>
<protein>
    <submittedName>
        <fullName evidence="2">Sensor histidine kinase regulating citrate/malate metabolism</fullName>
    </submittedName>
</protein>
<evidence type="ECO:0000256" key="1">
    <source>
        <dbReference type="SAM" id="Phobius"/>
    </source>
</evidence>
<dbReference type="RefSeq" id="WP_183636057.1">
    <property type="nucleotide sequence ID" value="NZ_BAABLE010000005.1"/>
</dbReference>
<comment type="caution">
    <text evidence="2">The sequence shown here is derived from an EMBL/GenBank/DDBJ whole genome shotgun (WGS) entry which is preliminary data.</text>
</comment>
<dbReference type="GO" id="GO:0016301">
    <property type="term" value="F:kinase activity"/>
    <property type="evidence" value="ECO:0007669"/>
    <property type="project" value="UniProtKB-KW"/>
</dbReference>
<keyword evidence="2" id="KW-0808">Transferase</keyword>
<dbReference type="Proteomes" id="UP000561045">
    <property type="component" value="Unassembled WGS sequence"/>
</dbReference>
<evidence type="ECO:0000313" key="3">
    <source>
        <dbReference type="Proteomes" id="UP000561045"/>
    </source>
</evidence>
<sequence length="223" mass="23657">MSRQRARRTPDPAARASFARLLAVAALVAMFGIGMCVFLSYFKFKSALEAAARSRMEVPATAVREGIQSALALGLPLASVSTAPDLLARERLADAAIEEICVFDESGRVRFSTDGARVGRSIDARWRDAARRGSVKGWHLAEPAQAVLGLSIRNSFDLQLGQVAVRYSLASLQQALDRMRAQLALIALIGWLGTLAFAALVLGLVLRLSAPAAKPGEAALAGG</sequence>
<organism evidence="2 3">
    <name type="scientific">Niveibacterium umoris</name>
    <dbReference type="NCBI Taxonomy" id="1193620"/>
    <lineage>
        <taxon>Bacteria</taxon>
        <taxon>Pseudomonadati</taxon>
        <taxon>Pseudomonadota</taxon>
        <taxon>Betaproteobacteria</taxon>
        <taxon>Rhodocyclales</taxon>
        <taxon>Rhodocyclaceae</taxon>
        <taxon>Niveibacterium</taxon>
    </lineage>
</organism>
<keyword evidence="3" id="KW-1185">Reference proteome</keyword>
<dbReference type="EMBL" id="JACIET010000002">
    <property type="protein sequence ID" value="MBB4014170.1"/>
    <property type="molecule type" value="Genomic_DNA"/>
</dbReference>
<feature type="transmembrane region" description="Helical" evidence="1">
    <location>
        <begin position="21"/>
        <end position="42"/>
    </location>
</feature>
<proteinExistence type="predicted"/>
<keyword evidence="1" id="KW-1133">Transmembrane helix</keyword>
<accession>A0A840BMF2</accession>
<evidence type="ECO:0000313" key="2">
    <source>
        <dbReference type="EMBL" id="MBB4014170.1"/>
    </source>
</evidence>